<dbReference type="InterPro" id="IPR009772">
    <property type="entry name" value="CDC123"/>
</dbReference>
<dbReference type="OrthoDB" id="360540at2759"/>
<sequence>MKLSDRFIKYLNQDGIFQPENENLEQDNESDGNNSDNDDDLQKQSQEIQKESEEERQIFLEEVKLLRSWIDQTLDEWGNGVFVKLNWSSGKDAEWINPTFQCISSDEVFTTLKSSQFIAHDYTCPFHESIPDFKPEQYYLILRRWHNLNLAMEFRCFLKEGKLIGVSQRDTSAYYEYLTKPDFNNLIWNKIDAFVNEKFNVAWSKYQSDLRNIVLDIYIDAAPKYKVWIIDINPWIVESVDPLLFKWEELEDFSLNDCTQKQQSSLQWVRVIENKNSIRPSDTNQFKVPTDLESMEEFMRNVNNHQFS</sequence>
<comment type="similarity">
    <text evidence="1">Belongs to the CDC123 family.</text>
</comment>
<dbReference type="AlphaFoldDB" id="A0A077ZZA0"/>
<evidence type="ECO:0000256" key="2">
    <source>
        <dbReference type="SAM" id="MobiDB-lite"/>
    </source>
</evidence>
<dbReference type="EMBL" id="CCKQ01003767">
    <property type="protein sequence ID" value="CDW74912.1"/>
    <property type="molecule type" value="Genomic_DNA"/>
</dbReference>
<accession>A0A077ZZA0</accession>
<dbReference type="PANTHER" id="PTHR15323:SF6">
    <property type="entry name" value="CELL DIVISION CYCLE PROTEIN 123 HOMOLOG"/>
    <property type="match status" value="1"/>
</dbReference>
<dbReference type="InParanoid" id="A0A077ZZA0"/>
<reference evidence="3 4" key="1">
    <citation type="submission" date="2014-06" db="EMBL/GenBank/DDBJ databases">
        <authorList>
            <person name="Swart Estienne"/>
        </authorList>
    </citation>
    <scope>NUCLEOTIDE SEQUENCE [LARGE SCALE GENOMIC DNA]</scope>
    <source>
        <strain evidence="3 4">130c</strain>
    </source>
</reference>
<organism evidence="3 4">
    <name type="scientific">Stylonychia lemnae</name>
    <name type="common">Ciliate</name>
    <dbReference type="NCBI Taxonomy" id="5949"/>
    <lineage>
        <taxon>Eukaryota</taxon>
        <taxon>Sar</taxon>
        <taxon>Alveolata</taxon>
        <taxon>Ciliophora</taxon>
        <taxon>Intramacronucleata</taxon>
        <taxon>Spirotrichea</taxon>
        <taxon>Stichotrichia</taxon>
        <taxon>Sporadotrichida</taxon>
        <taxon>Oxytrichidae</taxon>
        <taxon>Stylonychinae</taxon>
        <taxon>Stylonychia</taxon>
    </lineage>
</organism>
<keyword evidence="4" id="KW-1185">Reference proteome</keyword>
<dbReference type="Proteomes" id="UP000039865">
    <property type="component" value="Unassembled WGS sequence"/>
</dbReference>
<dbReference type="GO" id="GO:0005737">
    <property type="term" value="C:cytoplasm"/>
    <property type="evidence" value="ECO:0007669"/>
    <property type="project" value="TreeGrafter"/>
</dbReference>
<proteinExistence type="inferred from homology"/>
<evidence type="ECO:0000256" key="1">
    <source>
        <dbReference type="ARBA" id="ARBA00011047"/>
    </source>
</evidence>
<evidence type="ECO:0000313" key="4">
    <source>
        <dbReference type="Proteomes" id="UP000039865"/>
    </source>
</evidence>
<evidence type="ECO:0008006" key="5">
    <source>
        <dbReference type="Google" id="ProtNLM"/>
    </source>
</evidence>
<protein>
    <recommendedName>
        <fullName evidence="5">Cell division cycle protein 123 homolog</fullName>
    </recommendedName>
</protein>
<gene>
    <name evidence="3" type="primary">Contig6739.g321</name>
    <name evidence="3" type="ORF">STYLEM_3896</name>
</gene>
<dbReference type="PANTHER" id="PTHR15323">
    <property type="entry name" value="D123 PROTEIN"/>
    <property type="match status" value="1"/>
</dbReference>
<dbReference type="Pfam" id="PF07065">
    <property type="entry name" value="D123"/>
    <property type="match status" value="1"/>
</dbReference>
<name>A0A077ZZA0_STYLE</name>
<dbReference type="OMA" id="SGVIMEM"/>
<feature type="region of interest" description="Disordered" evidence="2">
    <location>
        <begin position="17"/>
        <end position="48"/>
    </location>
</feature>
<evidence type="ECO:0000313" key="3">
    <source>
        <dbReference type="EMBL" id="CDW74912.1"/>
    </source>
</evidence>